<feature type="domain" description="TATA-binding protein interacting (TIP20)" evidence="5">
    <location>
        <begin position="1428"/>
        <end position="1572"/>
    </location>
</feature>
<feature type="region of interest" description="Disordered" evidence="4">
    <location>
        <begin position="150"/>
        <end position="179"/>
    </location>
</feature>
<evidence type="ECO:0000256" key="1">
    <source>
        <dbReference type="ARBA" id="ARBA00007657"/>
    </source>
</evidence>
<protein>
    <recommendedName>
        <fullName evidence="5">TATA-binding protein interacting (TIP20) domain-containing protein</fullName>
    </recommendedName>
</protein>
<dbReference type="InterPro" id="IPR039852">
    <property type="entry name" value="CAND1/CAND2"/>
</dbReference>
<keyword evidence="2" id="KW-0677">Repeat</keyword>
<evidence type="ECO:0000256" key="3">
    <source>
        <dbReference type="ARBA" id="ARBA00022786"/>
    </source>
</evidence>
<gene>
    <name evidence="6" type="ORF">MCAP1_002094</name>
</gene>
<evidence type="ECO:0000259" key="5">
    <source>
        <dbReference type="Pfam" id="PF08623"/>
    </source>
</evidence>
<dbReference type="Gene3D" id="2.130.10.10">
    <property type="entry name" value="YVTN repeat-like/Quinoprotein amine dehydrogenase"/>
    <property type="match status" value="1"/>
</dbReference>
<organism evidence="6 7">
    <name type="scientific">Malassezia caprae</name>
    <dbReference type="NCBI Taxonomy" id="1381934"/>
    <lineage>
        <taxon>Eukaryota</taxon>
        <taxon>Fungi</taxon>
        <taxon>Dikarya</taxon>
        <taxon>Basidiomycota</taxon>
        <taxon>Ustilaginomycotina</taxon>
        <taxon>Malasseziomycetes</taxon>
        <taxon>Malasseziales</taxon>
        <taxon>Malasseziaceae</taxon>
        <taxon>Malassezia</taxon>
    </lineage>
</organism>
<evidence type="ECO:0000256" key="4">
    <source>
        <dbReference type="SAM" id="MobiDB-lite"/>
    </source>
</evidence>
<keyword evidence="3" id="KW-0833">Ubl conjugation pathway</keyword>
<dbReference type="InterPro" id="IPR015943">
    <property type="entry name" value="WD40/YVTN_repeat-like_dom_sf"/>
</dbReference>
<dbReference type="PANTHER" id="PTHR12696">
    <property type="entry name" value="TIP120"/>
    <property type="match status" value="1"/>
</dbReference>
<dbReference type="EMBL" id="CP119911">
    <property type="protein sequence ID" value="WFD19854.1"/>
    <property type="molecule type" value="Genomic_DNA"/>
</dbReference>
<evidence type="ECO:0000313" key="7">
    <source>
        <dbReference type="Proteomes" id="UP001220961"/>
    </source>
</evidence>
<accession>A0AAF0IVI3</accession>
<dbReference type="InterPro" id="IPR036322">
    <property type="entry name" value="WD40_repeat_dom_sf"/>
</dbReference>
<evidence type="ECO:0000313" key="6">
    <source>
        <dbReference type="EMBL" id="WFD19854.1"/>
    </source>
</evidence>
<reference evidence="6" key="1">
    <citation type="submission" date="2023-03" db="EMBL/GenBank/DDBJ databases">
        <title>Mating type loci evolution in Malassezia.</title>
        <authorList>
            <person name="Coelho M.A."/>
        </authorList>
    </citation>
    <scope>NUCLEOTIDE SEQUENCE</scope>
    <source>
        <strain evidence="6">CBS 10434</strain>
    </source>
</reference>
<keyword evidence="7" id="KW-1185">Reference proteome</keyword>
<proteinExistence type="inferred from homology"/>
<dbReference type="Gene3D" id="1.25.10.10">
    <property type="entry name" value="Leucine-rich Repeat Variant"/>
    <property type="match status" value="1"/>
</dbReference>
<dbReference type="Proteomes" id="UP001220961">
    <property type="component" value="Chromosome 4"/>
</dbReference>
<dbReference type="InterPro" id="IPR013932">
    <property type="entry name" value="TATA-bd_TIP120"/>
</dbReference>
<evidence type="ECO:0000256" key="2">
    <source>
        <dbReference type="ARBA" id="ARBA00022737"/>
    </source>
</evidence>
<name>A0AAF0IVI3_9BASI</name>
<dbReference type="SUPFAM" id="SSF48371">
    <property type="entry name" value="ARM repeat"/>
    <property type="match status" value="2"/>
</dbReference>
<dbReference type="InterPro" id="IPR016024">
    <property type="entry name" value="ARM-type_fold"/>
</dbReference>
<dbReference type="GO" id="GO:0010265">
    <property type="term" value="P:SCF complex assembly"/>
    <property type="evidence" value="ECO:0007669"/>
    <property type="project" value="InterPro"/>
</dbReference>
<dbReference type="InterPro" id="IPR011989">
    <property type="entry name" value="ARM-like"/>
</dbReference>
<comment type="similarity">
    <text evidence="1">Belongs to the CAND family.</text>
</comment>
<dbReference type="Pfam" id="PF08623">
    <property type="entry name" value="TIP120"/>
    <property type="match status" value="1"/>
</dbReference>
<feature type="compositionally biased region" description="Low complexity" evidence="4">
    <location>
        <begin position="162"/>
        <end position="175"/>
    </location>
</feature>
<sequence>MLATEPPICVIALARKNGTVDIIRAPSQDDQKQAGELLGTAREERMRVGVERWVGLQLTKTYVDETYRSGFVSCTSGGFFRYVPLTELLERDASPDEWASSAITWTAPGPLHHVAFYPPHSDAPTHFAYGGEQVPLSIWSLAKALDAAQQPIQPEASEEPSSARAGSKRAASSKSSKSRELLPGELWRAKNLPNDHLSLPRPPLIRTLAFAPTEPAAGDELEGLRVYVGTKDGIVRVYEPAQKPRPMREWQVGAKQQGSLRVLHICASEQILLVGDTSRRLLALDLSTGRVLFQYKDITGTLSDVLTVPDAQAQRTLVLSASLDHLVRLCDMGELYGEGQRRRGQVLEQYFTGVDHVVALALDPRQTPAPVEEASDDEEGVWDTMAVVGEKPSETSTPDDDDDDSDAARADARRAEKRHRRDPDRRAFANPAGSGTPSRSPKTKSPDSDVRYMALHDIAASVQQVYVGQALDARVEPAIVSQVLALLQDTHSDVKNLAVTTYLAPRVRAPRFAAMLEALCAALRSNDEEERDVASTAIRAILNELRANERCADTMLALVRALVPFLTAQIDECADARQTIALDVLNDVLTLAPSHIGAHQGSIAPVLLAHMASERSAVSRRAIQGLAHLAAIGIPATWSLITDRGLAGLAPPFHAEAASVHLLQALAREAPASILTQAPIRVEQLHSVLQRADERDETDELRESCLVALQAVAAAGLDVRTRLTIAHIAQSALAYDPNAAEDMYDMDDDDALDVSDDDDLAWRVRRAACRLLSGLFSAPDAHELCAAAPSISAALCERLREREEAVRLDALAALRLVWRKCSDTPLDSHVLVQALRTWRSASAQAAALTALSELAERHALAAPDGPAVTGMALYALENDAHAASYIAALVLVRSLLHCEEPAMTPAAAPLATALARAVLSTNHRTSFEALRACDPFFANAGPVVPEPACMLVDAVLARCERADADASVHNAGLVALDTALCVMRERLGERLASILTLLRARLSLETTRTVCLQIMQTWRLQDEFLGSFEPVQEFTWTCLPLLADLAQRPATACDALDTLFIASQMKRVPAHDVCESVCHIMAHGLPAPDSPALLSLLQLIGRLVKLVQERVPAMVEPLVRSYVPHLVRMSDTALQMLMDVLTHDTGRRKPYRDMLFAALVHAWVTQSNELGMPGAQVYAKALGEVASVIHTNEHHERNSGEMSRDEPGVLDRVEALLHEPDTASQTLGYLTIGRLGRYMQDWPKMPSVYAMATASTVPGQAMAVTGMLAHIPELRAPLVRALADGDVSALRMLRDAIKFFPYGFMREETMVWPSLMGPTLCAAAPDMTTECVAHMVAMDTKMELDCYREPVHFNELMQRLTAPDACGRAMVLGVLRAMLPLDSEHTLDPVLESSAPLILQRLSDEDVSVRQAAVMALHAYLQSRTALMLQALPPFLASLYDLTRVRPELQRQVRMGPFTVMHDDGLDLRKNALETLGALLDTALAQAVAPDVLACVVRALQDDDGVKLMGCLLVVHVADVAGEAVRAALADLAPPLQAILARQVRDNATKQEMEKASELVQAARRVVSRLAPLDPASPAVAELLERAASAPSAVRRAA</sequence>
<dbReference type="SUPFAM" id="SSF50978">
    <property type="entry name" value="WD40 repeat-like"/>
    <property type="match status" value="1"/>
</dbReference>
<feature type="region of interest" description="Disordered" evidence="4">
    <location>
        <begin position="389"/>
        <end position="448"/>
    </location>
</feature>